<dbReference type="CDD" id="cd18084">
    <property type="entry name" value="RsmE-like"/>
    <property type="match status" value="1"/>
</dbReference>
<reference evidence="15 16" key="1">
    <citation type="submission" date="2016-08" db="EMBL/GenBank/DDBJ databases">
        <title>Complete genome sequence of Fictibacillus arsenicus G25-54, a strain with toxicity to nematodes and a potential arsenic-resistance activity.</title>
        <authorList>
            <person name="Zheng Z."/>
        </authorList>
    </citation>
    <scope>NUCLEOTIDE SEQUENCE [LARGE SCALE GENOMIC DNA]</scope>
    <source>
        <strain evidence="15 16">G25-54</strain>
    </source>
</reference>
<dbReference type="Gene3D" id="2.40.240.20">
    <property type="entry name" value="Hypothetical PUA domain-like, domain 1"/>
    <property type="match status" value="1"/>
</dbReference>
<comment type="subcellular location">
    <subcellularLocation>
        <location evidence="1 12">Cytoplasm</location>
    </subcellularLocation>
</comment>
<keyword evidence="6 12" id="KW-0698">rRNA processing</keyword>
<dbReference type="STRING" id="255247.ABE41_013200"/>
<keyword evidence="16" id="KW-1185">Reference proteome</keyword>
<evidence type="ECO:0000256" key="12">
    <source>
        <dbReference type="PIRNR" id="PIRNR015601"/>
    </source>
</evidence>
<protein>
    <recommendedName>
        <fullName evidence="4 12">Ribosomal RNA small subunit methyltransferase E</fullName>
        <ecNumber evidence="3 12">2.1.1.193</ecNumber>
    </recommendedName>
</protein>
<dbReference type="PIRSF" id="PIRSF015601">
    <property type="entry name" value="MTase_slr0722"/>
    <property type="match status" value="1"/>
</dbReference>
<dbReference type="SUPFAM" id="SSF88697">
    <property type="entry name" value="PUA domain-like"/>
    <property type="match status" value="1"/>
</dbReference>
<comment type="function">
    <text evidence="10 12">Specifically methylates the N3 position of the uracil ring of uridine 1498 (m3U1498) in 16S rRNA. Acts on the fully assembled 30S ribosomal subunit.</text>
</comment>
<dbReference type="InterPro" id="IPR029026">
    <property type="entry name" value="tRNA_m1G_MTases_N"/>
</dbReference>
<dbReference type="InterPro" id="IPR046886">
    <property type="entry name" value="RsmE_MTase_dom"/>
</dbReference>
<comment type="similarity">
    <text evidence="2 12">Belongs to the RNA methyltransferase RsmE family.</text>
</comment>
<dbReference type="PANTHER" id="PTHR30027">
    <property type="entry name" value="RIBOSOMAL RNA SMALL SUBUNIT METHYLTRANSFERASE E"/>
    <property type="match status" value="1"/>
</dbReference>
<accession>A0A1B1Z697</accession>
<dbReference type="NCBIfam" id="TIGR00046">
    <property type="entry name" value="RsmE family RNA methyltransferase"/>
    <property type="match status" value="1"/>
</dbReference>
<dbReference type="GO" id="GO:0070042">
    <property type="term" value="F:rRNA (uridine-N3-)-methyltransferase activity"/>
    <property type="evidence" value="ECO:0007669"/>
    <property type="project" value="TreeGrafter"/>
</dbReference>
<dbReference type="Pfam" id="PF20260">
    <property type="entry name" value="PUA_4"/>
    <property type="match status" value="1"/>
</dbReference>
<gene>
    <name evidence="15" type="ORF">ABE41_013200</name>
</gene>
<evidence type="ECO:0000256" key="11">
    <source>
        <dbReference type="ARBA" id="ARBA00047944"/>
    </source>
</evidence>
<keyword evidence="9 12" id="KW-0949">S-adenosyl-L-methionine</keyword>
<evidence type="ECO:0000259" key="13">
    <source>
        <dbReference type="Pfam" id="PF04452"/>
    </source>
</evidence>
<dbReference type="KEGG" id="far:ABE41_013200"/>
<feature type="domain" description="Ribosomal RNA small subunit methyltransferase E methyltransferase" evidence="13">
    <location>
        <begin position="73"/>
        <end position="243"/>
    </location>
</feature>
<evidence type="ECO:0000256" key="1">
    <source>
        <dbReference type="ARBA" id="ARBA00004496"/>
    </source>
</evidence>
<sequence>MQRYFVPAESWENDRVFIKDEDAKHISKVMRMQPGDNIICCDNNGRSAVCEILDLGGNIVEVQAVNELESDSEMPVLITIAQGLPKADKLEYIVQKGTELGASTFFPFSADRSVAKWDDKKAAKKKDRLEKIAKEAAEQSHRSKIPEIMNPGSFSDLLKLAEQFNIKIVAYEEEAKQQEYSRFSSALKKIARGDKLLCVIGPEGGISEKEAMVLKEHGFELCGLGPRILRTETAPLYILSAISYHFELKG</sequence>
<keyword evidence="7 12" id="KW-0489">Methyltransferase</keyword>
<dbReference type="SUPFAM" id="SSF75217">
    <property type="entry name" value="alpha/beta knot"/>
    <property type="match status" value="1"/>
</dbReference>
<evidence type="ECO:0000259" key="14">
    <source>
        <dbReference type="Pfam" id="PF20260"/>
    </source>
</evidence>
<feature type="domain" description="Ribosomal RNA small subunit methyltransferase E PUA-like" evidence="14">
    <location>
        <begin position="18"/>
        <end position="63"/>
    </location>
</feature>
<evidence type="ECO:0000256" key="5">
    <source>
        <dbReference type="ARBA" id="ARBA00022490"/>
    </source>
</evidence>
<dbReference type="NCBIfam" id="NF008691">
    <property type="entry name" value="PRK11713.1-4"/>
    <property type="match status" value="1"/>
</dbReference>
<keyword evidence="8 12" id="KW-0808">Transferase</keyword>
<dbReference type="AlphaFoldDB" id="A0A1B1Z697"/>
<evidence type="ECO:0000313" key="15">
    <source>
        <dbReference type="EMBL" id="ANX12962.1"/>
    </source>
</evidence>
<dbReference type="Gene3D" id="3.40.1280.10">
    <property type="match status" value="1"/>
</dbReference>
<proteinExistence type="inferred from homology"/>
<evidence type="ECO:0000256" key="2">
    <source>
        <dbReference type="ARBA" id="ARBA00005528"/>
    </source>
</evidence>
<dbReference type="GO" id="GO:0070475">
    <property type="term" value="P:rRNA base methylation"/>
    <property type="evidence" value="ECO:0007669"/>
    <property type="project" value="TreeGrafter"/>
</dbReference>
<evidence type="ECO:0000256" key="10">
    <source>
        <dbReference type="ARBA" id="ARBA00025699"/>
    </source>
</evidence>
<evidence type="ECO:0000256" key="9">
    <source>
        <dbReference type="ARBA" id="ARBA00022691"/>
    </source>
</evidence>
<dbReference type="Pfam" id="PF04452">
    <property type="entry name" value="Methyltrans_RNA"/>
    <property type="match status" value="1"/>
</dbReference>
<dbReference type="Proteomes" id="UP000077412">
    <property type="component" value="Chromosome"/>
</dbReference>
<evidence type="ECO:0000256" key="3">
    <source>
        <dbReference type="ARBA" id="ARBA00012328"/>
    </source>
</evidence>
<evidence type="ECO:0000256" key="4">
    <source>
        <dbReference type="ARBA" id="ARBA00013673"/>
    </source>
</evidence>
<evidence type="ECO:0000313" key="16">
    <source>
        <dbReference type="Proteomes" id="UP000077412"/>
    </source>
</evidence>
<keyword evidence="5 12" id="KW-0963">Cytoplasm</keyword>
<dbReference type="InterPro" id="IPR046887">
    <property type="entry name" value="RsmE_PUA-like"/>
</dbReference>
<dbReference type="RefSeq" id="WP_066291094.1">
    <property type="nucleotide sequence ID" value="NZ_CP016761.1"/>
</dbReference>
<dbReference type="InterPro" id="IPR015947">
    <property type="entry name" value="PUA-like_sf"/>
</dbReference>
<name>A0A1B1Z697_9BACL</name>
<comment type="catalytic activity">
    <reaction evidence="11 12">
        <text>uridine(1498) in 16S rRNA + S-adenosyl-L-methionine = N(3)-methyluridine(1498) in 16S rRNA + S-adenosyl-L-homocysteine + H(+)</text>
        <dbReference type="Rhea" id="RHEA:42920"/>
        <dbReference type="Rhea" id="RHEA-COMP:10283"/>
        <dbReference type="Rhea" id="RHEA-COMP:10284"/>
        <dbReference type="ChEBI" id="CHEBI:15378"/>
        <dbReference type="ChEBI" id="CHEBI:57856"/>
        <dbReference type="ChEBI" id="CHEBI:59789"/>
        <dbReference type="ChEBI" id="CHEBI:65315"/>
        <dbReference type="ChEBI" id="CHEBI:74502"/>
        <dbReference type="EC" id="2.1.1.193"/>
    </reaction>
</comment>
<dbReference type="EC" id="2.1.1.193" evidence="3 12"/>
<dbReference type="PANTHER" id="PTHR30027:SF3">
    <property type="entry name" value="16S RRNA (URACIL(1498)-N(3))-METHYLTRANSFERASE"/>
    <property type="match status" value="1"/>
</dbReference>
<organism evidence="15 16">
    <name type="scientific">Fictibacillus arsenicus</name>
    <dbReference type="NCBI Taxonomy" id="255247"/>
    <lineage>
        <taxon>Bacteria</taxon>
        <taxon>Bacillati</taxon>
        <taxon>Bacillota</taxon>
        <taxon>Bacilli</taxon>
        <taxon>Bacillales</taxon>
        <taxon>Fictibacillaceae</taxon>
        <taxon>Fictibacillus</taxon>
    </lineage>
</organism>
<dbReference type="InterPro" id="IPR029028">
    <property type="entry name" value="Alpha/beta_knot_MTases"/>
</dbReference>
<dbReference type="GO" id="GO:0005737">
    <property type="term" value="C:cytoplasm"/>
    <property type="evidence" value="ECO:0007669"/>
    <property type="project" value="UniProtKB-SubCell"/>
</dbReference>
<dbReference type="InterPro" id="IPR006700">
    <property type="entry name" value="RsmE"/>
</dbReference>
<evidence type="ECO:0000256" key="8">
    <source>
        <dbReference type="ARBA" id="ARBA00022679"/>
    </source>
</evidence>
<dbReference type="FunFam" id="3.40.1280.10:FF:000020">
    <property type="entry name" value="Ribosomal RNA small subunit methyltransferase E"/>
    <property type="match status" value="1"/>
</dbReference>
<evidence type="ECO:0000256" key="6">
    <source>
        <dbReference type="ARBA" id="ARBA00022552"/>
    </source>
</evidence>
<evidence type="ECO:0000256" key="7">
    <source>
        <dbReference type="ARBA" id="ARBA00022603"/>
    </source>
</evidence>
<dbReference type="OrthoDB" id="9815641at2"/>
<dbReference type="EMBL" id="CP016761">
    <property type="protein sequence ID" value="ANX12962.1"/>
    <property type="molecule type" value="Genomic_DNA"/>
</dbReference>